<protein>
    <submittedName>
        <fullName evidence="2">Uncharacterized protein</fullName>
    </submittedName>
</protein>
<dbReference type="Gene3D" id="3.10.450.50">
    <property type="match status" value="1"/>
</dbReference>
<keyword evidence="1" id="KW-0472">Membrane</keyword>
<proteinExistence type="predicted"/>
<keyword evidence="1" id="KW-0812">Transmembrane</keyword>
<accession>A0A6J4HX76</accession>
<sequence length="230" mass="23490">MRNTRGVWRPTAALFLSLVAAIVPPLLVEPVRAQEDESLTADGASEISVVAAFTAARNAGAVDVALSLLAPDAALGVVEWGAPVTRGSAQLWLRQQAGMGVRVEPTRFWVEGDTVRYAFRLTDRSAAAAGLPPLEGTAVAVVRGARIASLIEPTEPASRQRRSAAVQVIADAMATQAAAKAAQATVTAAASDAGSPSTHLQGGQSTPAGIATAGIALLGAVVLTLRARAR</sequence>
<reference evidence="2" key="1">
    <citation type="submission" date="2020-02" db="EMBL/GenBank/DDBJ databases">
        <authorList>
            <person name="Meier V. D."/>
        </authorList>
    </citation>
    <scope>NUCLEOTIDE SEQUENCE</scope>
    <source>
        <strain evidence="2">AVDCRST_MAG77</strain>
    </source>
</reference>
<dbReference type="EMBL" id="CADCTC010000083">
    <property type="protein sequence ID" value="CAA9236534.1"/>
    <property type="molecule type" value="Genomic_DNA"/>
</dbReference>
<keyword evidence="1" id="KW-1133">Transmembrane helix</keyword>
<evidence type="ECO:0000313" key="2">
    <source>
        <dbReference type="EMBL" id="CAA9236534.1"/>
    </source>
</evidence>
<dbReference type="AlphaFoldDB" id="A0A6J4HX76"/>
<dbReference type="SUPFAM" id="SSF54427">
    <property type="entry name" value="NTF2-like"/>
    <property type="match status" value="1"/>
</dbReference>
<gene>
    <name evidence="2" type="ORF">AVDCRST_MAG77-1496</name>
</gene>
<dbReference type="InterPro" id="IPR032710">
    <property type="entry name" value="NTF2-like_dom_sf"/>
</dbReference>
<evidence type="ECO:0000256" key="1">
    <source>
        <dbReference type="SAM" id="Phobius"/>
    </source>
</evidence>
<name>A0A6J4HX76_9CHLR</name>
<feature type="transmembrane region" description="Helical" evidence="1">
    <location>
        <begin position="206"/>
        <end position="225"/>
    </location>
</feature>
<organism evidence="2">
    <name type="scientific">uncultured Chloroflexota bacterium</name>
    <dbReference type="NCBI Taxonomy" id="166587"/>
    <lineage>
        <taxon>Bacteria</taxon>
        <taxon>Bacillati</taxon>
        <taxon>Chloroflexota</taxon>
        <taxon>environmental samples</taxon>
    </lineage>
</organism>